<dbReference type="GO" id="GO:0016787">
    <property type="term" value="F:hydrolase activity"/>
    <property type="evidence" value="ECO:0007669"/>
    <property type="project" value="UniProtKB-KW"/>
</dbReference>
<dbReference type="GO" id="GO:0016779">
    <property type="term" value="F:nucleotidyltransferase activity"/>
    <property type="evidence" value="ECO:0007669"/>
    <property type="project" value="UniProtKB-KW"/>
</dbReference>
<dbReference type="InterPro" id="IPR003607">
    <property type="entry name" value="HD/PDEase_dom"/>
</dbReference>
<keyword evidence="8" id="KW-0378">Hydrolase</keyword>
<evidence type="ECO:0000256" key="8">
    <source>
        <dbReference type="ARBA" id="ARBA00022801"/>
    </source>
</evidence>
<keyword evidence="4 15" id="KW-0548">Nucleotidyltransferase</keyword>
<dbReference type="EMBL" id="QJPH01000294">
    <property type="protein sequence ID" value="PZN79655.1"/>
    <property type="molecule type" value="Genomic_DNA"/>
</dbReference>
<dbReference type="AlphaFoldDB" id="A0A2W4R631"/>
<comment type="cofactor">
    <cofactor evidence="1">
        <name>Mg(2+)</name>
        <dbReference type="ChEBI" id="CHEBI:18420"/>
    </cofactor>
</comment>
<accession>A0A2W4R631</accession>
<keyword evidence="3" id="KW-0819">tRNA processing</keyword>
<protein>
    <submittedName>
        <fullName evidence="15">Polynucleotide adenylyltransferase</fullName>
    </submittedName>
</protein>
<dbReference type="Pfam" id="PF01743">
    <property type="entry name" value="PolyA_pol"/>
    <property type="match status" value="1"/>
</dbReference>
<dbReference type="PANTHER" id="PTHR47545:SF1">
    <property type="entry name" value="MULTIFUNCTIONAL CCA PROTEIN"/>
    <property type="match status" value="1"/>
</dbReference>
<dbReference type="SUPFAM" id="SSF81301">
    <property type="entry name" value="Nucleotidyltransferase"/>
    <property type="match status" value="1"/>
</dbReference>
<name>A0A2W4R631_9GAMM</name>
<evidence type="ECO:0000256" key="4">
    <source>
        <dbReference type="ARBA" id="ARBA00022695"/>
    </source>
</evidence>
<evidence type="ECO:0000256" key="2">
    <source>
        <dbReference type="ARBA" id="ARBA00022679"/>
    </source>
</evidence>
<keyword evidence="11 12" id="KW-0694">RNA-binding</keyword>
<dbReference type="Pfam" id="PF12627">
    <property type="entry name" value="PolyA_pol_RNAbd"/>
    <property type="match status" value="1"/>
</dbReference>
<evidence type="ECO:0000259" key="14">
    <source>
        <dbReference type="Pfam" id="PF12627"/>
    </source>
</evidence>
<reference evidence="15 16" key="1">
    <citation type="journal article" date="2018" name="Aquat. Microb. Ecol.">
        <title>Gammaproteobacterial methanotrophs dominate.</title>
        <authorList>
            <person name="Rissanen A.J."/>
            <person name="Saarenheimo J."/>
            <person name="Tiirola M."/>
            <person name="Peura S."/>
            <person name="Aalto S.L."/>
            <person name="Karvinen A."/>
            <person name="Nykanen H."/>
        </authorList>
    </citation>
    <scope>NUCLEOTIDE SEQUENCE [LARGE SCALE GENOMIC DNA]</scope>
    <source>
        <strain evidence="15">AMbin10</strain>
    </source>
</reference>
<dbReference type="Gene3D" id="3.30.460.10">
    <property type="entry name" value="Beta Polymerase, domain 2"/>
    <property type="match status" value="1"/>
</dbReference>
<feature type="domain" description="Poly A polymerase head" evidence="13">
    <location>
        <begin position="27"/>
        <end position="152"/>
    </location>
</feature>
<dbReference type="GO" id="GO:0005524">
    <property type="term" value="F:ATP binding"/>
    <property type="evidence" value="ECO:0007669"/>
    <property type="project" value="UniProtKB-KW"/>
</dbReference>
<evidence type="ECO:0000256" key="10">
    <source>
        <dbReference type="ARBA" id="ARBA00022842"/>
    </source>
</evidence>
<evidence type="ECO:0000256" key="12">
    <source>
        <dbReference type="RuleBase" id="RU003953"/>
    </source>
</evidence>
<keyword evidence="6" id="KW-0547">Nucleotide-binding</keyword>
<dbReference type="GO" id="GO:0046872">
    <property type="term" value="F:metal ion binding"/>
    <property type="evidence" value="ECO:0007669"/>
    <property type="project" value="UniProtKB-KW"/>
</dbReference>
<evidence type="ECO:0000259" key="13">
    <source>
        <dbReference type="Pfam" id="PF01743"/>
    </source>
</evidence>
<comment type="similarity">
    <text evidence="12">Belongs to the tRNA nucleotidyltransferase/poly(A) polymerase family.</text>
</comment>
<dbReference type="InterPro" id="IPR032828">
    <property type="entry name" value="PolyA_RNA-bd"/>
</dbReference>
<feature type="domain" description="tRNA nucleotidyltransferase/poly(A) polymerase RNA and SrmB- binding" evidence="14">
    <location>
        <begin position="176"/>
        <end position="236"/>
    </location>
</feature>
<evidence type="ECO:0000313" key="16">
    <source>
        <dbReference type="Proteomes" id="UP000249396"/>
    </source>
</evidence>
<evidence type="ECO:0000256" key="3">
    <source>
        <dbReference type="ARBA" id="ARBA00022694"/>
    </source>
</evidence>
<dbReference type="GO" id="GO:0008033">
    <property type="term" value="P:tRNA processing"/>
    <property type="evidence" value="ECO:0007669"/>
    <property type="project" value="UniProtKB-KW"/>
</dbReference>
<evidence type="ECO:0000256" key="7">
    <source>
        <dbReference type="ARBA" id="ARBA00022800"/>
    </source>
</evidence>
<keyword evidence="10" id="KW-0460">Magnesium</keyword>
<dbReference type="InterPro" id="IPR002646">
    <property type="entry name" value="PolA_pol_head_dom"/>
</dbReference>
<evidence type="ECO:0000313" key="15">
    <source>
        <dbReference type="EMBL" id="PZN79655.1"/>
    </source>
</evidence>
<evidence type="ECO:0000256" key="11">
    <source>
        <dbReference type="ARBA" id="ARBA00022884"/>
    </source>
</evidence>
<comment type="caution">
    <text evidence="15">The sequence shown here is derived from an EMBL/GenBank/DDBJ whole genome shotgun (WGS) entry which is preliminary data.</text>
</comment>
<dbReference type="InterPro" id="IPR050124">
    <property type="entry name" value="tRNA_CCA-adding_enzyme"/>
</dbReference>
<keyword evidence="5" id="KW-0479">Metal-binding</keyword>
<dbReference type="SUPFAM" id="SSF81891">
    <property type="entry name" value="Poly A polymerase C-terminal region-like"/>
    <property type="match status" value="1"/>
</dbReference>
<evidence type="ECO:0000256" key="5">
    <source>
        <dbReference type="ARBA" id="ARBA00022723"/>
    </source>
</evidence>
<evidence type="ECO:0000256" key="9">
    <source>
        <dbReference type="ARBA" id="ARBA00022840"/>
    </source>
</evidence>
<dbReference type="InterPro" id="IPR043519">
    <property type="entry name" value="NT_sf"/>
</dbReference>
<dbReference type="Gene3D" id="1.10.3090.10">
    <property type="entry name" value="cca-adding enzyme, domain 2"/>
    <property type="match status" value="1"/>
</dbReference>
<keyword evidence="7" id="KW-0692">RNA repair</keyword>
<dbReference type="Proteomes" id="UP000249396">
    <property type="component" value="Unassembled WGS sequence"/>
</dbReference>
<sequence length="462" mass="49942">MTLIAQLPKPVSRLACAILAAGGRPVLVGGAVRDHLLGIVPKDFDIESYGLPVKALMTAIESVAKVHGVGKSFGVLKAKIDGMEIDVSLPRRERKVGQGHRGFEVDHDHGMSFAEAALRRDFTINAIGMDLGTGELLDHWGGCADLQAGIIRHVSNAFDEDPLRVLRACQFAARFGFSIAGDTLAKCRSLQAELFTLSTERIWEEFKKLLLKSQQPSVGLLAMEATGALALFPELAKLRGATHNPAAHPEGDVWTHNNLVLDACAAICKEGKLTDNETLELMLAALCHDLGKPATATLIDGVWRNPGHEFAGDVPTRALLAKMGCPPSMVERISKLVREHGQPLQLWRQNLSQAVTDGTIRRLALRVPILPLCRLALADFRGRTAAEALGPCPMVDWLQERAAGLGVVEKPPNPILRGRDLQSLGLKSGPELGVLLKAAFEAQLDGEFNDLPGAIAWARFWV</sequence>
<dbReference type="GO" id="GO:0042245">
    <property type="term" value="P:RNA repair"/>
    <property type="evidence" value="ECO:0007669"/>
    <property type="project" value="UniProtKB-KW"/>
</dbReference>
<dbReference type="PANTHER" id="PTHR47545">
    <property type="entry name" value="MULTIFUNCTIONAL CCA PROTEIN"/>
    <property type="match status" value="1"/>
</dbReference>
<keyword evidence="9" id="KW-0067">ATP-binding</keyword>
<evidence type="ECO:0000256" key="6">
    <source>
        <dbReference type="ARBA" id="ARBA00022741"/>
    </source>
</evidence>
<proteinExistence type="inferred from homology"/>
<gene>
    <name evidence="15" type="ORF">DM484_11045</name>
</gene>
<dbReference type="CDD" id="cd00077">
    <property type="entry name" value="HDc"/>
    <property type="match status" value="1"/>
</dbReference>
<dbReference type="CDD" id="cd05398">
    <property type="entry name" value="NT_ClassII-CCAase"/>
    <property type="match status" value="1"/>
</dbReference>
<dbReference type="GO" id="GO:0003723">
    <property type="term" value="F:RNA binding"/>
    <property type="evidence" value="ECO:0007669"/>
    <property type="project" value="UniProtKB-KW"/>
</dbReference>
<organism evidence="15 16">
    <name type="scientific">Candidatus Methylumidiphilus alinenensis</name>
    <dbReference type="NCBI Taxonomy" id="2202197"/>
    <lineage>
        <taxon>Bacteria</taxon>
        <taxon>Pseudomonadati</taxon>
        <taxon>Pseudomonadota</taxon>
        <taxon>Gammaproteobacteria</taxon>
        <taxon>Methylococcales</taxon>
        <taxon>Candidatus Methylumidiphilus</taxon>
    </lineage>
</organism>
<keyword evidence="2 12" id="KW-0808">Transferase</keyword>
<evidence type="ECO:0000256" key="1">
    <source>
        <dbReference type="ARBA" id="ARBA00001946"/>
    </source>
</evidence>